<organism evidence="2 3">
    <name type="scientific">Helcobacillus massiliensis</name>
    <dbReference type="NCBI Taxonomy" id="521392"/>
    <lineage>
        <taxon>Bacteria</taxon>
        <taxon>Bacillati</taxon>
        <taxon>Actinomycetota</taxon>
        <taxon>Actinomycetes</taxon>
        <taxon>Micrococcales</taxon>
        <taxon>Dermabacteraceae</taxon>
        <taxon>Helcobacillus</taxon>
    </lineage>
</organism>
<dbReference type="RefSeq" id="WP_183374420.1">
    <property type="nucleotide sequence ID" value="NZ_CBCSFZ010000002.1"/>
</dbReference>
<dbReference type="Proteomes" id="UP000568050">
    <property type="component" value="Unassembled WGS sequence"/>
</dbReference>
<feature type="region of interest" description="Disordered" evidence="1">
    <location>
        <begin position="223"/>
        <end position="244"/>
    </location>
</feature>
<evidence type="ECO:0000256" key="1">
    <source>
        <dbReference type="SAM" id="MobiDB-lite"/>
    </source>
</evidence>
<protein>
    <submittedName>
        <fullName evidence="2">Uncharacterized protein</fullName>
    </submittedName>
</protein>
<dbReference type="AlphaFoldDB" id="A0A839QRK8"/>
<reference evidence="2 3" key="1">
    <citation type="submission" date="2020-08" db="EMBL/GenBank/DDBJ databases">
        <title>Sequencing the genomes of 1000 actinobacteria strains.</title>
        <authorList>
            <person name="Klenk H.-P."/>
        </authorList>
    </citation>
    <scope>NUCLEOTIDE SEQUENCE [LARGE SCALE GENOMIC DNA]</scope>
    <source>
        <strain evidence="2 3">DSM 23040</strain>
    </source>
</reference>
<gene>
    <name evidence="2" type="ORF">FHX50_000653</name>
</gene>
<proteinExistence type="predicted"/>
<evidence type="ECO:0000313" key="2">
    <source>
        <dbReference type="EMBL" id="MBB3022405.1"/>
    </source>
</evidence>
<evidence type="ECO:0000313" key="3">
    <source>
        <dbReference type="Proteomes" id="UP000568050"/>
    </source>
</evidence>
<comment type="caution">
    <text evidence="2">The sequence shown here is derived from an EMBL/GenBank/DDBJ whole genome shotgun (WGS) entry which is preliminary data.</text>
</comment>
<keyword evidence="3" id="KW-1185">Reference proteome</keyword>
<dbReference type="EMBL" id="JACHWP010000001">
    <property type="protein sequence ID" value="MBB3022405.1"/>
    <property type="molecule type" value="Genomic_DNA"/>
</dbReference>
<name>A0A839QRK8_9MICO</name>
<sequence length="244" mass="24730">MSIAFDDRLARAQAVLSTAEARVSGLTGGIRRPVETGSLPVPSALASVLAGLRPGSSVAVTGSTSLLLALAGAAMGEESWCAVIGMPHLGLGAVADLGVDPARLALLPDPGASISQLVSAMIDGVDVVVIGSAVSDQLWRAAISRARAQDTLLLAADPPGRADLRISADHVRWRGLRRGSGRLRHHDVAVAVTNRGLPSGRVDITLPSVSGAMVVSPLTTAASAPASSAPSRSKRPALSIVRSA</sequence>
<accession>A0A839QRK8</accession>